<proteinExistence type="predicted"/>
<sequence length="153" mass="16327">MKSRRSPLFPGAMASSPPTPRTGVAALSPEPVTVHQREAAACHSPVAVSPPVHAGDRRVRDPPAPTPTKPSAGSSIRRRALAMHGRHPHRSRQPGHREPCLLPTVSDVPSTGYDSVKEKTTWKTALLCCPPAPSIMADADRMMMADGMSTETL</sequence>
<reference evidence="2 3" key="1">
    <citation type="journal article" date="2012" name="Genome Biol.">
        <title>Genome and low-iron response of an oceanic diatom adapted to chronic iron limitation.</title>
        <authorList>
            <person name="Lommer M."/>
            <person name="Specht M."/>
            <person name="Roy A.S."/>
            <person name="Kraemer L."/>
            <person name="Andreson R."/>
            <person name="Gutowska M.A."/>
            <person name="Wolf J."/>
            <person name="Bergner S.V."/>
            <person name="Schilhabel M.B."/>
            <person name="Klostermeier U.C."/>
            <person name="Beiko R.G."/>
            <person name="Rosenstiel P."/>
            <person name="Hippler M."/>
            <person name="Laroche J."/>
        </authorList>
    </citation>
    <scope>NUCLEOTIDE SEQUENCE [LARGE SCALE GENOMIC DNA]</scope>
    <source>
        <strain evidence="2 3">CCMP1005</strain>
    </source>
</reference>
<name>K0RR68_THAOC</name>
<accession>K0RR68</accession>
<dbReference type="EMBL" id="AGNL01041704">
    <property type="protein sequence ID" value="EJK51396.1"/>
    <property type="molecule type" value="Genomic_DNA"/>
</dbReference>
<dbReference type="Proteomes" id="UP000266841">
    <property type="component" value="Unassembled WGS sequence"/>
</dbReference>
<feature type="compositionally biased region" description="Basic residues" evidence="1">
    <location>
        <begin position="76"/>
        <end position="94"/>
    </location>
</feature>
<dbReference type="AlphaFoldDB" id="K0RR68"/>
<keyword evidence="3" id="KW-1185">Reference proteome</keyword>
<evidence type="ECO:0000256" key="1">
    <source>
        <dbReference type="SAM" id="MobiDB-lite"/>
    </source>
</evidence>
<gene>
    <name evidence="2" type="ORF">THAOC_29433</name>
</gene>
<evidence type="ECO:0000313" key="3">
    <source>
        <dbReference type="Proteomes" id="UP000266841"/>
    </source>
</evidence>
<comment type="caution">
    <text evidence="2">The sequence shown here is derived from an EMBL/GenBank/DDBJ whole genome shotgun (WGS) entry which is preliminary data.</text>
</comment>
<evidence type="ECO:0000313" key="2">
    <source>
        <dbReference type="EMBL" id="EJK51396.1"/>
    </source>
</evidence>
<feature type="region of interest" description="Disordered" evidence="1">
    <location>
        <begin position="1"/>
        <end position="106"/>
    </location>
</feature>
<protein>
    <submittedName>
        <fullName evidence="2">Uncharacterized protein</fullName>
    </submittedName>
</protein>
<organism evidence="2 3">
    <name type="scientific">Thalassiosira oceanica</name>
    <name type="common">Marine diatom</name>
    <dbReference type="NCBI Taxonomy" id="159749"/>
    <lineage>
        <taxon>Eukaryota</taxon>
        <taxon>Sar</taxon>
        <taxon>Stramenopiles</taxon>
        <taxon>Ochrophyta</taxon>
        <taxon>Bacillariophyta</taxon>
        <taxon>Coscinodiscophyceae</taxon>
        <taxon>Thalassiosirophycidae</taxon>
        <taxon>Thalassiosirales</taxon>
        <taxon>Thalassiosiraceae</taxon>
        <taxon>Thalassiosira</taxon>
    </lineage>
</organism>